<organism evidence="4 5">
    <name type="scientific">Thelonectria olida</name>
    <dbReference type="NCBI Taxonomy" id="1576542"/>
    <lineage>
        <taxon>Eukaryota</taxon>
        <taxon>Fungi</taxon>
        <taxon>Dikarya</taxon>
        <taxon>Ascomycota</taxon>
        <taxon>Pezizomycotina</taxon>
        <taxon>Sordariomycetes</taxon>
        <taxon>Hypocreomycetidae</taxon>
        <taxon>Hypocreales</taxon>
        <taxon>Nectriaceae</taxon>
        <taxon>Thelonectria</taxon>
    </lineage>
</organism>
<name>A0A9P8VW72_9HYPO</name>
<feature type="compositionally biased region" description="Low complexity" evidence="2">
    <location>
        <begin position="192"/>
        <end position="257"/>
    </location>
</feature>
<dbReference type="AlphaFoldDB" id="A0A9P8VW72"/>
<feature type="region of interest" description="Disordered" evidence="2">
    <location>
        <begin position="322"/>
        <end position="425"/>
    </location>
</feature>
<keyword evidence="1" id="KW-0175">Coiled coil</keyword>
<dbReference type="EMBL" id="JAGPYM010000024">
    <property type="protein sequence ID" value="KAH6881118.1"/>
    <property type="molecule type" value="Genomic_DNA"/>
</dbReference>
<evidence type="ECO:0000256" key="3">
    <source>
        <dbReference type="SAM" id="SignalP"/>
    </source>
</evidence>
<keyword evidence="3" id="KW-0732">Signal</keyword>
<feature type="compositionally biased region" description="Low complexity" evidence="2">
    <location>
        <begin position="168"/>
        <end position="185"/>
    </location>
</feature>
<feature type="compositionally biased region" description="Polar residues" evidence="2">
    <location>
        <begin position="331"/>
        <end position="348"/>
    </location>
</feature>
<evidence type="ECO:0000313" key="5">
    <source>
        <dbReference type="Proteomes" id="UP000777438"/>
    </source>
</evidence>
<feature type="coiled-coil region" evidence="1">
    <location>
        <begin position="453"/>
        <end position="480"/>
    </location>
</feature>
<evidence type="ECO:0000313" key="4">
    <source>
        <dbReference type="EMBL" id="KAH6881118.1"/>
    </source>
</evidence>
<evidence type="ECO:0000256" key="1">
    <source>
        <dbReference type="SAM" id="Coils"/>
    </source>
</evidence>
<feature type="compositionally biased region" description="Polar residues" evidence="2">
    <location>
        <begin position="401"/>
        <end position="415"/>
    </location>
</feature>
<feature type="signal peptide" evidence="3">
    <location>
        <begin position="1"/>
        <end position="18"/>
    </location>
</feature>
<evidence type="ECO:0000256" key="2">
    <source>
        <dbReference type="SAM" id="MobiDB-lite"/>
    </source>
</evidence>
<accession>A0A9P8VW72</accession>
<feature type="region of interest" description="Disordered" evidence="2">
    <location>
        <begin position="168"/>
        <end position="264"/>
    </location>
</feature>
<proteinExistence type="predicted"/>
<gene>
    <name evidence="4" type="ORF">B0T10DRAFT_551397</name>
</gene>
<reference evidence="4 5" key="1">
    <citation type="journal article" date="2021" name="Nat. Commun.">
        <title>Genetic determinants of endophytism in the Arabidopsis root mycobiome.</title>
        <authorList>
            <person name="Mesny F."/>
            <person name="Miyauchi S."/>
            <person name="Thiergart T."/>
            <person name="Pickel B."/>
            <person name="Atanasova L."/>
            <person name="Karlsson M."/>
            <person name="Huettel B."/>
            <person name="Barry K.W."/>
            <person name="Haridas S."/>
            <person name="Chen C."/>
            <person name="Bauer D."/>
            <person name="Andreopoulos W."/>
            <person name="Pangilinan J."/>
            <person name="LaButti K."/>
            <person name="Riley R."/>
            <person name="Lipzen A."/>
            <person name="Clum A."/>
            <person name="Drula E."/>
            <person name="Henrissat B."/>
            <person name="Kohler A."/>
            <person name="Grigoriev I.V."/>
            <person name="Martin F.M."/>
            <person name="Hacquard S."/>
        </authorList>
    </citation>
    <scope>NUCLEOTIDE SEQUENCE [LARGE SCALE GENOMIC DNA]</scope>
    <source>
        <strain evidence="4 5">MPI-CAGE-CH-0241</strain>
    </source>
</reference>
<sequence>MAYIRFHLAFWLAVGVSALNQAPDICAWEPSPVTAGSVRTAGILNPFAARCEAVLDFDNPNYLPITWSFDAVDCEDVQIAQFTLPLAVPNGGAYITWDCEGDITTCNHIVITNGNGNPDSVPLQQVGVVGCVPQSMAATATTLTTRTLPLIRGQSSNLPTEWTSAITSISSLTPPSSPTSTTPFIPRYPTQSSSSASGVTSTPSTPTSTTRSSSASGIASTPSTPTSTTRSSSASGVTSTPSTPRSTTRSSSASTASQVIETPSTSLVSELAFSNSKSTSLAGKGTPTAGHTGPRSTTVNQDRLPENLNIPNFALFTWPSAQHRPLAPKPSGSTTGEQGWPLQQQTSRPIFPSPAGSMGVLPRSRTSQSLPEPTPSKEVSRPSTPRPLAQAHSLGTPRSELLSSRPGSSISQSMDSIPLPSSIVPPMLESDQKTTKELADRAWAAVTRAAIRIKTLEDNNDEMAKTVEDLNNRIAQMEKAMGLYFGMN</sequence>
<feature type="chain" id="PRO_5040118306" evidence="3">
    <location>
        <begin position="19"/>
        <end position="488"/>
    </location>
</feature>
<protein>
    <submittedName>
        <fullName evidence="4">Uncharacterized protein</fullName>
    </submittedName>
</protein>
<dbReference type="Proteomes" id="UP000777438">
    <property type="component" value="Unassembled WGS sequence"/>
</dbReference>
<dbReference type="OrthoDB" id="5104857at2759"/>
<keyword evidence="5" id="KW-1185">Reference proteome</keyword>
<comment type="caution">
    <text evidence="4">The sequence shown here is derived from an EMBL/GenBank/DDBJ whole genome shotgun (WGS) entry which is preliminary data.</text>
</comment>
<feature type="region of interest" description="Disordered" evidence="2">
    <location>
        <begin position="277"/>
        <end position="303"/>
    </location>
</feature>